<keyword evidence="1" id="KW-0449">Lipoprotein</keyword>
<dbReference type="PROSITE" id="PS51257">
    <property type="entry name" value="PROKAR_LIPOPROTEIN"/>
    <property type="match status" value="1"/>
</dbReference>
<organism evidence="1 2">
    <name type="scientific">Leptospira yanagawae serovar Saopaulo str. Sao Paulo = ATCC 700523</name>
    <dbReference type="NCBI Taxonomy" id="1249483"/>
    <lineage>
        <taxon>Bacteria</taxon>
        <taxon>Pseudomonadati</taxon>
        <taxon>Spirochaetota</taxon>
        <taxon>Spirochaetia</taxon>
        <taxon>Leptospirales</taxon>
        <taxon>Leptospiraceae</taxon>
        <taxon>Leptospira</taxon>
    </lineage>
</organism>
<evidence type="ECO:0000313" key="1">
    <source>
        <dbReference type="EMBL" id="EOQ88257.1"/>
    </source>
</evidence>
<dbReference type="EMBL" id="AOGX02000024">
    <property type="protein sequence ID" value="EOQ88257.1"/>
    <property type="molecule type" value="Genomic_DNA"/>
</dbReference>
<accession>A0A5E8HBW8</accession>
<dbReference type="AlphaFoldDB" id="A0A5E8HBW8"/>
<protein>
    <submittedName>
        <fullName evidence="1">Putative lipoprotein</fullName>
    </submittedName>
</protein>
<comment type="caution">
    <text evidence="1">The sequence shown here is derived from an EMBL/GenBank/DDBJ whole genome shotgun (WGS) entry which is preliminary data.</text>
</comment>
<dbReference type="Proteomes" id="UP000013996">
    <property type="component" value="Unassembled WGS sequence"/>
</dbReference>
<sequence>MRTFVFTEYTHGRIVNVNFLHSNIVSACLFYENQLSFHLNRDF</sequence>
<gene>
    <name evidence="1" type="ORF">LEP1GSC202_3117</name>
</gene>
<reference evidence="1 2" key="1">
    <citation type="submission" date="2013-04" db="EMBL/GenBank/DDBJ databases">
        <authorList>
            <person name="Harkins D.M."/>
            <person name="Durkin A.S."/>
            <person name="Brinkac L.M."/>
            <person name="Haft D.H."/>
            <person name="Selengut J.D."/>
            <person name="Sanka R."/>
            <person name="DePew J."/>
            <person name="Purushe J."/>
            <person name="Hartskeerl R.A."/>
            <person name="Ahmed A."/>
            <person name="van der Linden H."/>
            <person name="Goris M.G.A."/>
            <person name="Vinetz J.M."/>
            <person name="Sutton G.G."/>
            <person name="Nierman W.C."/>
            <person name="Fouts D.E."/>
        </authorList>
    </citation>
    <scope>NUCLEOTIDE SEQUENCE [LARGE SCALE GENOMIC DNA]</scope>
    <source>
        <strain evidence="1 2">Sao Paulo</strain>
    </source>
</reference>
<evidence type="ECO:0000313" key="2">
    <source>
        <dbReference type="Proteomes" id="UP000013996"/>
    </source>
</evidence>
<name>A0A5E8HBW8_9LEPT</name>
<proteinExistence type="predicted"/>